<keyword evidence="3" id="KW-0720">Serine protease</keyword>
<evidence type="ECO:0000256" key="3">
    <source>
        <dbReference type="ARBA" id="ARBA00022825"/>
    </source>
</evidence>
<keyword evidence="1" id="KW-0645">Protease</keyword>
<dbReference type="PROSITE" id="PS00138">
    <property type="entry name" value="SUBTILASE_SER"/>
    <property type="match status" value="1"/>
</dbReference>
<dbReference type="AlphaFoldDB" id="A0A6B3NNE0"/>
<protein>
    <submittedName>
        <fullName evidence="7">S8 family serine peptidase</fullName>
    </submittedName>
</protein>
<name>A0A6B3NNE0_9CYAN</name>
<dbReference type="EMBL" id="JAAHFQ010000963">
    <property type="protein sequence ID" value="NER31862.1"/>
    <property type="molecule type" value="Genomic_DNA"/>
</dbReference>
<dbReference type="GO" id="GO:0004252">
    <property type="term" value="F:serine-type endopeptidase activity"/>
    <property type="evidence" value="ECO:0007669"/>
    <property type="project" value="InterPro"/>
</dbReference>
<keyword evidence="5" id="KW-0732">Signal</keyword>
<keyword evidence="2" id="KW-0378">Hydrolase</keyword>
<dbReference type="Gene3D" id="3.40.50.200">
    <property type="entry name" value="Peptidase S8/S53 domain"/>
    <property type="match status" value="1"/>
</dbReference>
<feature type="chain" id="PRO_5025513432" evidence="5">
    <location>
        <begin position="24"/>
        <end position="514"/>
    </location>
</feature>
<evidence type="ECO:0000313" key="7">
    <source>
        <dbReference type="EMBL" id="NER31862.1"/>
    </source>
</evidence>
<sequence>MIKKLAWLNCGVTALGLVTPALALETSVGEAGINARRLHQAPYNLTGRKIGIGQVEIGRPGLFGLDKSVSWNFPLTLERVFYRNSLAKADENVDSHAAMVAGVMVSKDKALPGVAPGARLYSSAVGSPSVGGQPEECLSAQHIAGQNGGDIRAINFSFGESLQRDSRNEAILDGNALLTQCIDWSARVHNVLYVIAGNQGNGGIPIPTDHYNGITTAYTTKRRGIFQKVDFANLSAMPEGPGRRLIKREINVGPRRAVSLVAPGSKISVHDLEGKKLEVSGTSFAAPHITASVALLQEFGDAAIRRMLKFRRNKLLRTNWSLDSRRHEVMKAVLLNSADKIQDQGDGLLLGMNRTILAKNNQSWLDSDAYKDSKIPLDIQMGTGHLDTFRAYQQFQPGQWSPNSRPVPPIGWDYNTTEKSSSQEYVLDKPLKEGSFVSLTLTWDRIVELQDTNLNQIYDLGENFRDRGLNNLDLYLMPVGEQDEGKSVCASVSEADSVEHIFCPVPATGRYKIR</sequence>
<comment type="caution">
    <text evidence="4">Lacks conserved residue(s) required for the propagation of feature annotation.</text>
</comment>
<organism evidence="7">
    <name type="scientific">Symploca sp. SIO1C4</name>
    <dbReference type="NCBI Taxonomy" id="2607765"/>
    <lineage>
        <taxon>Bacteria</taxon>
        <taxon>Bacillati</taxon>
        <taxon>Cyanobacteriota</taxon>
        <taxon>Cyanophyceae</taxon>
        <taxon>Coleofasciculales</taxon>
        <taxon>Coleofasciculaceae</taxon>
        <taxon>Symploca</taxon>
    </lineage>
</organism>
<feature type="domain" description="Peptidase S8/S53" evidence="6">
    <location>
        <begin position="89"/>
        <end position="346"/>
    </location>
</feature>
<dbReference type="SUPFAM" id="SSF52743">
    <property type="entry name" value="Subtilisin-like"/>
    <property type="match status" value="1"/>
</dbReference>
<accession>A0A6B3NNE0</accession>
<dbReference type="SUPFAM" id="SSF49785">
    <property type="entry name" value="Galactose-binding domain-like"/>
    <property type="match status" value="1"/>
</dbReference>
<dbReference type="GO" id="GO:0006508">
    <property type="term" value="P:proteolysis"/>
    <property type="evidence" value="ECO:0007669"/>
    <property type="project" value="UniProtKB-KW"/>
</dbReference>
<evidence type="ECO:0000256" key="5">
    <source>
        <dbReference type="SAM" id="SignalP"/>
    </source>
</evidence>
<dbReference type="InterPro" id="IPR000209">
    <property type="entry name" value="Peptidase_S8/S53_dom"/>
</dbReference>
<comment type="similarity">
    <text evidence="4">Belongs to the peptidase S8 family.</text>
</comment>
<dbReference type="InterPro" id="IPR023828">
    <property type="entry name" value="Peptidase_S8_Ser-AS"/>
</dbReference>
<feature type="non-terminal residue" evidence="7">
    <location>
        <position position="514"/>
    </location>
</feature>
<reference evidence="7" key="1">
    <citation type="submission" date="2019-11" db="EMBL/GenBank/DDBJ databases">
        <title>Genomic insights into an expanded diversity of filamentous marine cyanobacteria reveals the extraordinary biosynthetic potential of Moorea and Okeania.</title>
        <authorList>
            <person name="Ferreira Leao T."/>
            <person name="Wang M."/>
            <person name="Moss N."/>
            <person name="Da Silva R."/>
            <person name="Sanders J."/>
            <person name="Nurk S."/>
            <person name="Gurevich A."/>
            <person name="Humphrey G."/>
            <person name="Reher R."/>
            <person name="Zhu Q."/>
            <person name="Belda-Ferre P."/>
            <person name="Glukhov E."/>
            <person name="Rex R."/>
            <person name="Dorrestein P.C."/>
            <person name="Knight R."/>
            <person name="Pevzner P."/>
            <person name="Gerwick W.H."/>
            <person name="Gerwick L."/>
        </authorList>
    </citation>
    <scope>NUCLEOTIDE SEQUENCE</scope>
    <source>
        <strain evidence="7">SIO1C4</strain>
    </source>
</reference>
<dbReference type="InterPro" id="IPR036852">
    <property type="entry name" value="Peptidase_S8/S53_dom_sf"/>
</dbReference>
<proteinExistence type="inferred from homology"/>
<evidence type="ECO:0000256" key="2">
    <source>
        <dbReference type="ARBA" id="ARBA00022801"/>
    </source>
</evidence>
<dbReference type="PROSITE" id="PS51892">
    <property type="entry name" value="SUBTILASE"/>
    <property type="match status" value="1"/>
</dbReference>
<evidence type="ECO:0000259" key="6">
    <source>
        <dbReference type="Pfam" id="PF00082"/>
    </source>
</evidence>
<dbReference type="InterPro" id="IPR008979">
    <property type="entry name" value="Galactose-bd-like_sf"/>
</dbReference>
<gene>
    <name evidence="7" type="ORF">F6J89_30715</name>
</gene>
<evidence type="ECO:0000256" key="1">
    <source>
        <dbReference type="ARBA" id="ARBA00022670"/>
    </source>
</evidence>
<feature type="signal peptide" evidence="5">
    <location>
        <begin position="1"/>
        <end position="23"/>
    </location>
</feature>
<dbReference type="Pfam" id="PF00082">
    <property type="entry name" value="Peptidase_S8"/>
    <property type="match status" value="1"/>
</dbReference>
<evidence type="ECO:0000256" key="4">
    <source>
        <dbReference type="PROSITE-ProRule" id="PRU01240"/>
    </source>
</evidence>
<comment type="caution">
    <text evidence="7">The sequence shown here is derived from an EMBL/GenBank/DDBJ whole genome shotgun (WGS) entry which is preliminary data.</text>
</comment>